<evidence type="ECO:0000256" key="4">
    <source>
        <dbReference type="ARBA" id="ARBA00022989"/>
    </source>
</evidence>
<evidence type="ECO:0000256" key="1">
    <source>
        <dbReference type="ARBA" id="ARBA00004141"/>
    </source>
</evidence>
<dbReference type="PANTHER" id="PTHR31158:SF1">
    <property type="entry name" value="DOXA1 FACTOR-RELATED"/>
    <property type="match status" value="1"/>
</dbReference>
<dbReference type="EMBL" id="JAZGQO010000015">
    <property type="protein sequence ID" value="KAK6169115.1"/>
    <property type="molecule type" value="Genomic_DNA"/>
</dbReference>
<organism evidence="9 10">
    <name type="scientific">Patella caerulea</name>
    <name type="common">Rayed Mediterranean limpet</name>
    <dbReference type="NCBI Taxonomy" id="87958"/>
    <lineage>
        <taxon>Eukaryota</taxon>
        <taxon>Metazoa</taxon>
        <taxon>Spiralia</taxon>
        <taxon>Lophotrochozoa</taxon>
        <taxon>Mollusca</taxon>
        <taxon>Gastropoda</taxon>
        <taxon>Patellogastropoda</taxon>
        <taxon>Patelloidea</taxon>
        <taxon>Patellidae</taxon>
        <taxon>Patella</taxon>
    </lineage>
</organism>
<feature type="transmembrane region" description="Helical" evidence="8">
    <location>
        <begin position="262"/>
        <end position="287"/>
    </location>
</feature>
<evidence type="ECO:0000313" key="10">
    <source>
        <dbReference type="Proteomes" id="UP001347796"/>
    </source>
</evidence>
<dbReference type="AlphaFoldDB" id="A0AAN8J4L4"/>
<evidence type="ECO:0000256" key="7">
    <source>
        <dbReference type="SAM" id="MobiDB-lite"/>
    </source>
</evidence>
<feature type="region of interest" description="Disordered" evidence="7">
    <location>
        <begin position="310"/>
        <end position="409"/>
    </location>
</feature>
<evidence type="ECO:0000256" key="5">
    <source>
        <dbReference type="ARBA" id="ARBA00023136"/>
    </source>
</evidence>
<dbReference type="Proteomes" id="UP001347796">
    <property type="component" value="Unassembled WGS sequence"/>
</dbReference>
<comment type="caution">
    <text evidence="9">The sequence shown here is derived from an EMBL/GenBank/DDBJ whole genome shotgun (WGS) entry which is preliminary data.</text>
</comment>
<keyword evidence="5 8" id="KW-0472">Membrane</keyword>
<sequence length="428" mass="49013">MGLFSAFRENGAPTFYEPNKTPFKADLVESGLIFCIVILAFSFFVILPGIKGQEKLFTFIRIVVSLYIGSVILLTNFAQTWEVASTETTTKYKAGTGREINASITVDIGLRGINITLKGVPENQLNETINYNEHFSWQWRQGRLGFGPFAGRFSQEYRAAQFRGLPLPILWIAEYFTFDGEGIRWGRHYRQAGWYSHIALWLAFPLWILSNILFFVLLRYGAYFLVMTGISMVTSNILWSSIRNFNDPLIIPFTDEHKLEFVYGPSYFVCLITGVICMVLGIIVWILDLRFPAAIATFFNVDVLQDSEDIQVEDDDSPPVEETKEGSDEEEEPVETRNNGASAEPRPVTATDDEIYEIQMPKQKMRSERTFTQRFQKNRRNRPPPPLPTQTVEDDDDDQEPYINASEMKKLKKKNPVRLESVKMKVVG</sequence>
<accession>A0AAN8J4L4</accession>
<reference evidence="9 10" key="1">
    <citation type="submission" date="2024-01" db="EMBL/GenBank/DDBJ databases">
        <title>The genome of the rayed Mediterranean limpet Patella caerulea (Linnaeus, 1758).</title>
        <authorList>
            <person name="Anh-Thu Weber A."/>
            <person name="Halstead-Nussloch G."/>
        </authorList>
    </citation>
    <scope>NUCLEOTIDE SEQUENCE [LARGE SCALE GENOMIC DNA]</scope>
    <source>
        <strain evidence="9">AATW-2023a</strain>
        <tissue evidence="9">Whole specimen</tissue>
    </source>
</reference>
<keyword evidence="10" id="KW-1185">Reference proteome</keyword>
<comment type="similarity">
    <text evidence="2">Belongs to the DUOXA family.</text>
</comment>
<evidence type="ECO:0000256" key="2">
    <source>
        <dbReference type="ARBA" id="ARBA00009816"/>
    </source>
</evidence>
<gene>
    <name evidence="9" type="ORF">SNE40_020229</name>
</gene>
<evidence type="ECO:0000256" key="6">
    <source>
        <dbReference type="ARBA" id="ARBA00023180"/>
    </source>
</evidence>
<feature type="compositionally biased region" description="Acidic residues" evidence="7">
    <location>
        <begin position="310"/>
        <end position="319"/>
    </location>
</feature>
<evidence type="ECO:0000256" key="3">
    <source>
        <dbReference type="ARBA" id="ARBA00022692"/>
    </source>
</evidence>
<dbReference type="InterPro" id="IPR018469">
    <property type="entry name" value="Dual_oxidase_maturation_fac"/>
</dbReference>
<evidence type="ECO:0008006" key="11">
    <source>
        <dbReference type="Google" id="ProtNLM"/>
    </source>
</evidence>
<keyword evidence="4 8" id="KW-1133">Transmembrane helix</keyword>
<proteinExistence type="inferred from homology"/>
<keyword evidence="3 8" id="KW-0812">Transmembrane</keyword>
<feature type="transmembrane region" description="Helical" evidence="8">
    <location>
        <begin position="27"/>
        <end position="47"/>
    </location>
</feature>
<name>A0AAN8J4L4_PATCE</name>
<feature type="transmembrane region" description="Helical" evidence="8">
    <location>
        <begin position="59"/>
        <end position="78"/>
    </location>
</feature>
<feature type="transmembrane region" description="Helical" evidence="8">
    <location>
        <begin position="194"/>
        <end position="216"/>
    </location>
</feature>
<keyword evidence="6" id="KW-0325">Glycoprotein</keyword>
<comment type="subcellular location">
    <subcellularLocation>
        <location evidence="1">Membrane</location>
        <topology evidence="1">Multi-pass membrane protein</topology>
    </subcellularLocation>
</comment>
<dbReference type="Pfam" id="PF10204">
    <property type="entry name" value="DuoxA"/>
    <property type="match status" value="1"/>
</dbReference>
<evidence type="ECO:0000256" key="8">
    <source>
        <dbReference type="SAM" id="Phobius"/>
    </source>
</evidence>
<dbReference type="GO" id="GO:0015031">
    <property type="term" value="P:protein transport"/>
    <property type="evidence" value="ECO:0007669"/>
    <property type="project" value="InterPro"/>
</dbReference>
<evidence type="ECO:0000313" key="9">
    <source>
        <dbReference type="EMBL" id="KAK6169115.1"/>
    </source>
</evidence>
<protein>
    <recommendedName>
        <fullName evidence="11">Dual oxidase maturation factor 1</fullName>
    </recommendedName>
</protein>
<feature type="transmembrane region" description="Helical" evidence="8">
    <location>
        <begin position="223"/>
        <end position="242"/>
    </location>
</feature>
<dbReference type="PANTHER" id="PTHR31158">
    <property type="entry name" value="DUAL OXIDASE 2"/>
    <property type="match status" value="1"/>
</dbReference>
<dbReference type="GO" id="GO:0005789">
    <property type="term" value="C:endoplasmic reticulum membrane"/>
    <property type="evidence" value="ECO:0007669"/>
    <property type="project" value="InterPro"/>
</dbReference>